<feature type="compositionally biased region" description="Acidic residues" evidence="1">
    <location>
        <begin position="7"/>
        <end position="20"/>
    </location>
</feature>
<dbReference type="EMBL" id="KQ965767">
    <property type="protein sequence ID" value="KXS14643.1"/>
    <property type="molecule type" value="Genomic_DNA"/>
</dbReference>
<evidence type="ECO:0000256" key="1">
    <source>
        <dbReference type="SAM" id="MobiDB-lite"/>
    </source>
</evidence>
<dbReference type="InterPro" id="IPR032704">
    <property type="entry name" value="Cms1"/>
</dbReference>
<dbReference type="GO" id="GO:0005634">
    <property type="term" value="C:nucleus"/>
    <property type="evidence" value="ECO:0007669"/>
    <property type="project" value="TreeGrafter"/>
</dbReference>
<dbReference type="Pfam" id="PF14617">
    <property type="entry name" value="CMS1"/>
    <property type="match status" value="1"/>
</dbReference>
<protein>
    <recommendedName>
        <fullName evidence="4">P-loop containing nucleoside triphosphate hydrolase protein</fullName>
    </recommendedName>
</protein>
<dbReference type="GO" id="GO:0030686">
    <property type="term" value="C:90S preribosome"/>
    <property type="evidence" value="ECO:0007669"/>
    <property type="project" value="TreeGrafter"/>
</dbReference>
<evidence type="ECO:0000313" key="3">
    <source>
        <dbReference type="Proteomes" id="UP000070544"/>
    </source>
</evidence>
<dbReference type="OrthoDB" id="1929311at2759"/>
<feature type="region of interest" description="Disordered" evidence="1">
    <location>
        <begin position="1"/>
        <end position="59"/>
    </location>
</feature>
<reference evidence="2 3" key="1">
    <citation type="journal article" date="2015" name="Genome Biol. Evol.">
        <title>Phylogenomic analyses indicate that early fungi evolved digesting cell walls of algal ancestors of land plants.</title>
        <authorList>
            <person name="Chang Y."/>
            <person name="Wang S."/>
            <person name="Sekimoto S."/>
            <person name="Aerts A.L."/>
            <person name="Choi C."/>
            <person name="Clum A."/>
            <person name="LaButti K.M."/>
            <person name="Lindquist E.A."/>
            <person name="Yee Ngan C."/>
            <person name="Ohm R.A."/>
            <person name="Salamov A.A."/>
            <person name="Grigoriev I.V."/>
            <person name="Spatafora J.W."/>
            <person name="Berbee M.L."/>
        </authorList>
    </citation>
    <scope>NUCLEOTIDE SEQUENCE [LARGE SCALE GENOMIC DNA]</scope>
    <source>
        <strain evidence="2 3">JEL478</strain>
    </source>
</reference>
<proteinExistence type="predicted"/>
<dbReference type="PANTHER" id="PTHR24030">
    <property type="entry name" value="PROTEIN CMSS1"/>
    <property type="match status" value="1"/>
</dbReference>
<dbReference type="AlphaFoldDB" id="A0A139AE02"/>
<dbReference type="STRING" id="1344416.A0A139AE02"/>
<evidence type="ECO:0000313" key="2">
    <source>
        <dbReference type="EMBL" id="KXS14643.1"/>
    </source>
</evidence>
<dbReference type="PANTHER" id="PTHR24030:SF0">
    <property type="entry name" value="PROTEIN CMSS1"/>
    <property type="match status" value="1"/>
</dbReference>
<dbReference type="Proteomes" id="UP000070544">
    <property type="component" value="Unassembled WGS sequence"/>
</dbReference>
<gene>
    <name evidence="2" type="ORF">M427DRAFT_32861</name>
</gene>
<keyword evidence="3" id="KW-1185">Reference proteome</keyword>
<accession>A0A139AE02</accession>
<organism evidence="2 3">
    <name type="scientific">Gonapodya prolifera (strain JEL478)</name>
    <name type="common">Monoblepharis prolifera</name>
    <dbReference type="NCBI Taxonomy" id="1344416"/>
    <lineage>
        <taxon>Eukaryota</taxon>
        <taxon>Fungi</taxon>
        <taxon>Fungi incertae sedis</taxon>
        <taxon>Chytridiomycota</taxon>
        <taxon>Chytridiomycota incertae sedis</taxon>
        <taxon>Monoblepharidomycetes</taxon>
        <taxon>Monoblepharidales</taxon>
        <taxon>Gonapodyaceae</taxon>
        <taxon>Gonapodya</taxon>
    </lineage>
</organism>
<sequence length="200" mass="22056">MKRSADDLDDDTFVDGDAEAADAKPKKAVKKSKKKPQDGKTENEVQIPSELTVPKSYDGPRDSSDVIHFLGQCVPDLNLKSKRKGTDPIWIVAVMSAERLTKKIVSSDIGCAAKLFGRHMKMPEQVEFLAGRKVSVAVGTPNRLVKLMEISTLRKAQVLVLDGTYHDKKQRTISTLNETKDDIRSLTSLAVSLGMKIAIY</sequence>
<name>A0A139AE02_GONPJ</name>
<evidence type="ECO:0008006" key="4">
    <source>
        <dbReference type="Google" id="ProtNLM"/>
    </source>
</evidence>